<reference evidence="2" key="2">
    <citation type="submission" date="2021-08" db="EMBL/GenBank/DDBJ databases">
        <authorList>
            <person name="Tani A."/>
            <person name="Ola A."/>
            <person name="Ogura Y."/>
            <person name="Katsura K."/>
            <person name="Hayashi T."/>
        </authorList>
    </citation>
    <scope>NUCLEOTIDE SEQUENCE</scope>
    <source>
        <strain evidence="2">KCTC 52305</strain>
    </source>
</reference>
<comment type="caution">
    <text evidence="2">The sequence shown here is derived from an EMBL/GenBank/DDBJ whole genome shotgun (WGS) entry which is preliminary data.</text>
</comment>
<protein>
    <submittedName>
        <fullName evidence="2">Uncharacterized protein</fullName>
    </submittedName>
</protein>
<keyword evidence="3" id="KW-1185">Reference proteome</keyword>
<accession>A0ABQ4R5Y4</accession>
<evidence type="ECO:0000256" key="1">
    <source>
        <dbReference type="SAM" id="MobiDB-lite"/>
    </source>
</evidence>
<gene>
    <name evidence="2" type="ORF">OPKNFCMD_4983</name>
</gene>
<feature type="region of interest" description="Disordered" evidence="1">
    <location>
        <begin position="54"/>
        <end position="87"/>
    </location>
</feature>
<evidence type="ECO:0000313" key="2">
    <source>
        <dbReference type="EMBL" id="GJD52221.1"/>
    </source>
</evidence>
<evidence type="ECO:0000313" key="3">
    <source>
        <dbReference type="Proteomes" id="UP001055167"/>
    </source>
</evidence>
<dbReference type="Proteomes" id="UP001055167">
    <property type="component" value="Unassembled WGS sequence"/>
</dbReference>
<reference evidence="2" key="1">
    <citation type="journal article" date="2021" name="Front. Microbiol.">
        <title>Comprehensive Comparative Genomics and Phenotyping of Methylobacterium Species.</title>
        <authorList>
            <person name="Alessa O."/>
            <person name="Ogura Y."/>
            <person name="Fujitani Y."/>
            <person name="Takami H."/>
            <person name="Hayashi T."/>
            <person name="Sahin N."/>
            <person name="Tani A."/>
        </authorList>
    </citation>
    <scope>NUCLEOTIDE SEQUENCE</scope>
    <source>
        <strain evidence="2">KCTC 52305</strain>
    </source>
</reference>
<name>A0ABQ4R5Y4_9HYPH</name>
<organism evidence="2 3">
    <name type="scientific">Methylobacterium crusticola</name>
    <dbReference type="NCBI Taxonomy" id="1697972"/>
    <lineage>
        <taxon>Bacteria</taxon>
        <taxon>Pseudomonadati</taxon>
        <taxon>Pseudomonadota</taxon>
        <taxon>Alphaproteobacteria</taxon>
        <taxon>Hyphomicrobiales</taxon>
        <taxon>Methylobacteriaceae</taxon>
        <taxon>Methylobacterium</taxon>
    </lineage>
</organism>
<proteinExistence type="predicted"/>
<dbReference type="EMBL" id="BPQH01000017">
    <property type="protein sequence ID" value="GJD52221.1"/>
    <property type="molecule type" value="Genomic_DNA"/>
</dbReference>
<sequence>MKMGSTRGVSACIIARTCRPTRAYVSMSGRSTTAPGQARSAWNIGRAACAPKVRAMPQAVDATPRRPPPTMSGRPRRAGPSRVPTAA</sequence>